<dbReference type="AlphaFoldDB" id="A0A402BAV9"/>
<dbReference type="PANTHER" id="PTHR43214:SF43">
    <property type="entry name" value="TWO-COMPONENT RESPONSE REGULATOR"/>
    <property type="match status" value="1"/>
</dbReference>
<dbReference type="InterPro" id="IPR011006">
    <property type="entry name" value="CheY-like_superfamily"/>
</dbReference>
<dbReference type="Pfam" id="PF00072">
    <property type="entry name" value="Response_reg"/>
    <property type="match status" value="1"/>
</dbReference>
<evidence type="ECO:0000259" key="5">
    <source>
        <dbReference type="PROSITE" id="PS50110"/>
    </source>
</evidence>
<evidence type="ECO:0000256" key="1">
    <source>
        <dbReference type="ARBA" id="ARBA00022553"/>
    </source>
</evidence>
<dbReference type="OrthoDB" id="9808843at2"/>
<organism evidence="6 7">
    <name type="scientific">Dictyobacter alpinus</name>
    <dbReference type="NCBI Taxonomy" id="2014873"/>
    <lineage>
        <taxon>Bacteria</taxon>
        <taxon>Bacillati</taxon>
        <taxon>Chloroflexota</taxon>
        <taxon>Ktedonobacteria</taxon>
        <taxon>Ktedonobacterales</taxon>
        <taxon>Dictyobacteraceae</taxon>
        <taxon>Dictyobacter</taxon>
    </lineage>
</organism>
<evidence type="ECO:0000256" key="3">
    <source>
        <dbReference type="PROSITE-ProRule" id="PRU00169"/>
    </source>
</evidence>
<gene>
    <name evidence="6" type="ORF">KDA_39690</name>
</gene>
<keyword evidence="7" id="KW-1185">Reference proteome</keyword>
<feature type="domain" description="HTH luxR-type" evidence="4">
    <location>
        <begin position="140"/>
        <end position="205"/>
    </location>
</feature>
<dbReference type="GO" id="GO:0006355">
    <property type="term" value="P:regulation of DNA-templated transcription"/>
    <property type="evidence" value="ECO:0007669"/>
    <property type="project" value="InterPro"/>
</dbReference>
<feature type="domain" description="Response regulatory" evidence="5">
    <location>
        <begin position="4"/>
        <end position="120"/>
    </location>
</feature>
<keyword evidence="1 3" id="KW-0597">Phosphoprotein</keyword>
<dbReference type="PROSITE" id="PS50110">
    <property type="entry name" value="RESPONSE_REGULATORY"/>
    <property type="match status" value="1"/>
</dbReference>
<dbReference type="SMART" id="SM00421">
    <property type="entry name" value="HTH_LUXR"/>
    <property type="match status" value="1"/>
</dbReference>
<dbReference type="Gene3D" id="3.40.50.2300">
    <property type="match status" value="1"/>
</dbReference>
<protein>
    <submittedName>
        <fullName evidence="6">DNA-binding response regulator</fullName>
    </submittedName>
</protein>
<dbReference type="CDD" id="cd06170">
    <property type="entry name" value="LuxR_C_like"/>
    <property type="match status" value="1"/>
</dbReference>
<dbReference type="PRINTS" id="PR00038">
    <property type="entry name" value="HTHLUXR"/>
</dbReference>
<comment type="caution">
    <text evidence="6">The sequence shown here is derived from an EMBL/GenBank/DDBJ whole genome shotgun (WGS) entry which is preliminary data.</text>
</comment>
<evidence type="ECO:0000259" key="4">
    <source>
        <dbReference type="PROSITE" id="PS50043"/>
    </source>
</evidence>
<evidence type="ECO:0000313" key="6">
    <source>
        <dbReference type="EMBL" id="GCE28485.1"/>
    </source>
</evidence>
<dbReference type="SMART" id="SM00448">
    <property type="entry name" value="REC"/>
    <property type="match status" value="1"/>
</dbReference>
<dbReference type="InterPro" id="IPR016032">
    <property type="entry name" value="Sig_transdc_resp-reg_C-effctor"/>
</dbReference>
<dbReference type="SUPFAM" id="SSF46894">
    <property type="entry name" value="C-terminal effector domain of the bipartite response regulators"/>
    <property type="match status" value="1"/>
</dbReference>
<reference evidence="7" key="1">
    <citation type="submission" date="2018-12" db="EMBL/GenBank/DDBJ databases">
        <title>Tengunoibacter tsumagoiensis gen. nov., sp. nov., Dictyobacter kobayashii sp. nov., D. alpinus sp. nov., and D. joshuensis sp. nov. and description of Dictyobacteraceae fam. nov. within the order Ktedonobacterales isolated from Tengu-no-mugimeshi.</title>
        <authorList>
            <person name="Wang C.M."/>
            <person name="Zheng Y."/>
            <person name="Sakai Y."/>
            <person name="Toyoda A."/>
            <person name="Minakuchi Y."/>
            <person name="Abe K."/>
            <person name="Yokota A."/>
            <person name="Yabe S."/>
        </authorList>
    </citation>
    <scope>NUCLEOTIDE SEQUENCE [LARGE SCALE GENOMIC DNA]</scope>
    <source>
        <strain evidence="7">Uno16</strain>
    </source>
</reference>
<dbReference type="Pfam" id="PF00196">
    <property type="entry name" value="GerE"/>
    <property type="match status" value="1"/>
</dbReference>
<proteinExistence type="predicted"/>
<accession>A0A402BAV9</accession>
<dbReference type="PANTHER" id="PTHR43214">
    <property type="entry name" value="TWO-COMPONENT RESPONSE REGULATOR"/>
    <property type="match status" value="1"/>
</dbReference>
<dbReference type="InterPro" id="IPR001789">
    <property type="entry name" value="Sig_transdc_resp-reg_receiver"/>
</dbReference>
<evidence type="ECO:0000256" key="2">
    <source>
        <dbReference type="ARBA" id="ARBA00023125"/>
    </source>
</evidence>
<name>A0A402BAV9_9CHLR</name>
<dbReference type="SUPFAM" id="SSF52172">
    <property type="entry name" value="CheY-like"/>
    <property type="match status" value="1"/>
</dbReference>
<dbReference type="GO" id="GO:0000160">
    <property type="term" value="P:phosphorelay signal transduction system"/>
    <property type="evidence" value="ECO:0007669"/>
    <property type="project" value="InterPro"/>
</dbReference>
<dbReference type="InterPro" id="IPR058245">
    <property type="entry name" value="NreC/VraR/RcsB-like_REC"/>
</dbReference>
<feature type="modified residue" description="4-aspartylphosphate" evidence="3">
    <location>
        <position position="55"/>
    </location>
</feature>
<sequence>MTIRVLIADDHSVVREGLRMFLGRDPEITIVGEAADGNEVIRLAGHVHPDVVLMDVLMPVMDGIAATCELRKLYPDIEVIALTSVLERATVVDAIRAGAIGYLLKDTQAFELRKAIKAAAAGQIQLSPQASATLVQHIQSPTPTAALTERETEVLRLLARGASNKEIAQHLDIAEVTTKVHVRHILSKLGVQSRTQAVLCAISLGLVPLDAAKKSGQSI</sequence>
<dbReference type="CDD" id="cd17535">
    <property type="entry name" value="REC_NarL-like"/>
    <property type="match status" value="1"/>
</dbReference>
<evidence type="ECO:0000313" key="7">
    <source>
        <dbReference type="Proteomes" id="UP000287171"/>
    </source>
</evidence>
<dbReference type="Proteomes" id="UP000287171">
    <property type="component" value="Unassembled WGS sequence"/>
</dbReference>
<dbReference type="EMBL" id="BIFT01000001">
    <property type="protein sequence ID" value="GCE28485.1"/>
    <property type="molecule type" value="Genomic_DNA"/>
</dbReference>
<keyword evidence="2 6" id="KW-0238">DNA-binding</keyword>
<dbReference type="PROSITE" id="PS50043">
    <property type="entry name" value="HTH_LUXR_2"/>
    <property type="match status" value="1"/>
</dbReference>
<dbReference type="InterPro" id="IPR039420">
    <property type="entry name" value="WalR-like"/>
</dbReference>
<dbReference type="GO" id="GO:0003677">
    <property type="term" value="F:DNA binding"/>
    <property type="evidence" value="ECO:0007669"/>
    <property type="project" value="UniProtKB-KW"/>
</dbReference>
<dbReference type="RefSeq" id="WP_126628698.1">
    <property type="nucleotide sequence ID" value="NZ_BIFT01000001.1"/>
</dbReference>
<dbReference type="InterPro" id="IPR000792">
    <property type="entry name" value="Tscrpt_reg_LuxR_C"/>
</dbReference>